<accession>A0A1G6LQT5</accession>
<keyword evidence="1" id="KW-0472">Membrane</keyword>
<reference evidence="2 3" key="1">
    <citation type="submission" date="2016-10" db="EMBL/GenBank/DDBJ databases">
        <authorList>
            <person name="de Groot N.N."/>
        </authorList>
    </citation>
    <scope>NUCLEOTIDE SEQUENCE [LARGE SCALE GENOMIC DNA]</scope>
    <source>
        <strain evidence="2 3">R5</strain>
    </source>
</reference>
<keyword evidence="1" id="KW-1133">Transmembrane helix</keyword>
<organism evidence="2 3">
    <name type="scientific">Bradyrhizobium brasilense</name>
    <dbReference type="NCBI Taxonomy" id="1419277"/>
    <lineage>
        <taxon>Bacteria</taxon>
        <taxon>Pseudomonadati</taxon>
        <taxon>Pseudomonadota</taxon>
        <taxon>Alphaproteobacteria</taxon>
        <taxon>Hyphomicrobiales</taxon>
        <taxon>Nitrobacteraceae</taxon>
        <taxon>Bradyrhizobium</taxon>
    </lineage>
</organism>
<proteinExistence type="predicted"/>
<keyword evidence="1" id="KW-0812">Transmembrane</keyword>
<gene>
    <name evidence="2" type="ORF">SAMN05216337_100321</name>
</gene>
<sequence length="141" mass="15206">MTPDQAVLFSTIILLVPMGYFLLAAPAFLLVKLDVPPVTRLLRGMFNAYFLVLTVSGVIGMLAFAAAGRFAVALGIASITGFAVLARQWFLRRLDAEADARDAGDPTAVRRLRQLHWGGMLCNAVQVFALVGSIPYMAPLP</sequence>
<protein>
    <recommendedName>
        <fullName evidence="4">DUF4149 domain-containing protein</fullName>
    </recommendedName>
</protein>
<feature type="transmembrane region" description="Helical" evidence="1">
    <location>
        <begin position="120"/>
        <end position="138"/>
    </location>
</feature>
<evidence type="ECO:0000313" key="2">
    <source>
        <dbReference type="EMBL" id="SDC45464.1"/>
    </source>
</evidence>
<dbReference type="EMBL" id="FMZW01000003">
    <property type="protein sequence ID" value="SDC45464.1"/>
    <property type="molecule type" value="Genomic_DNA"/>
</dbReference>
<feature type="transmembrane region" description="Helical" evidence="1">
    <location>
        <begin position="6"/>
        <end position="33"/>
    </location>
</feature>
<feature type="transmembrane region" description="Helical" evidence="1">
    <location>
        <begin position="45"/>
        <end position="64"/>
    </location>
</feature>
<feature type="transmembrane region" description="Helical" evidence="1">
    <location>
        <begin position="70"/>
        <end position="91"/>
    </location>
</feature>
<evidence type="ECO:0000313" key="3">
    <source>
        <dbReference type="Proteomes" id="UP000199245"/>
    </source>
</evidence>
<dbReference type="AlphaFoldDB" id="A0A1G6LQT5"/>
<evidence type="ECO:0000256" key="1">
    <source>
        <dbReference type="SAM" id="Phobius"/>
    </source>
</evidence>
<evidence type="ECO:0008006" key="4">
    <source>
        <dbReference type="Google" id="ProtNLM"/>
    </source>
</evidence>
<dbReference type="RefSeq" id="WP_092079395.1">
    <property type="nucleotide sequence ID" value="NZ_FMZW01000003.1"/>
</dbReference>
<name>A0A1G6LQT5_9BRAD</name>
<dbReference type="Proteomes" id="UP000199245">
    <property type="component" value="Unassembled WGS sequence"/>
</dbReference>